<reference evidence="1" key="1">
    <citation type="submission" date="2021-06" db="EMBL/GenBank/DDBJ databases">
        <authorList>
            <person name="Kallberg Y."/>
            <person name="Tangrot J."/>
            <person name="Rosling A."/>
        </authorList>
    </citation>
    <scope>NUCLEOTIDE SEQUENCE</scope>
    <source>
        <strain evidence="1">MA461A</strain>
    </source>
</reference>
<keyword evidence="2" id="KW-1185">Reference proteome</keyword>
<name>A0ACA9L4W9_9GLOM</name>
<sequence length="504" mass="53163">MLKSIKTVNLISLIFTILTFITTSVKAGANFNCPSTANTTSDTEYNVLLKTKSPEEALEQFKIIASCFGISDKLEELLSDIDTVDKCIESASVNIPSEPPSVPVGPPNIPVGHPNIPSKPSETPKIPLKSPATPKKRLDIPKANIIPNKSFRDLSLDSDYFAFSGFYSEEVVKALSEWDAVSRVDKAVEMKAFDLNDSNSSKTSNKNSSKPQRGITQENPVWNLDRCDQEHRPLDNKYTYPSCAGGDVDVYIVDTGIDIAHPEFEGRAKYGKSVCNYCLPCPMDDNGHGTHVAGIVASKTYGVAKNASLIAVKVINSAGSGSDSDVIKGLQYVCRRAAKTGRKSVVNMSLGGGVSQALNEAVEALTAKGINVVVAAGNDGGNACNVSPASAPSAIAVGSVKNTSDDSVSSFSDTGPCVPIYAPGEGILSTFVAGLVNHITATLSGTSMASPHVAGAVALYLCTFGRKSSSEMRALLTSTCDKNVIGNLPSNNSTNCLLRTPIIT</sequence>
<protein>
    <submittedName>
        <fullName evidence="1">37105_t:CDS:1</fullName>
    </submittedName>
</protein>
<gene>
    <name evidence="1" type="ORF">RPERSI_LOCUS2045</name>
</gene>
<evidence type="ECO:0000313" key="1">
    <source>
        <dbReference type="EMBL" id="CAG8506153.1"/>
    </source>
</evidence>
<evidence type="ECO:0000313" key="2">
    <source>
        <dbReference type="Proteomes" id="UP000789920"/>
    </source>
</evidence>
<accession>A0ACA9L4W9</accession>
<dbReference type="EMBL" id="CAJVQC010002124">
    <property type="protein sequence ID" value="CAG8506153.1"/>
    <property type="molecule type" value="Genomic_DNA"/>
</dbReference>
<proteinExistence type="predicted"/>
<organism evidence="1 2">
    <name type="scientific">Racocetra persica</name>
    <dbReference type="NCBI Taxonomy" id="160502"/>
    <lineage>
        <taxon>Eukaryota</taxon>
        <taxon>Fungi</taxon>
        <taxon>Fungi incertae sedis</taxon>
        <taxon>Mucoromycota</taxon>
        <taxon>Glomeromycotina</taxon>
        <taxon>Glomeromycetes</taxon>
        <taxon>Diversisporales</taxon>
        <taxon>Gigasporaceae</taxon>
        <taxon>Racocetra</taxon>
    </lineage>
</organism>
<dbReference type="Proteomes" id="UP000789920">
    <property type="component" value="Unassembled WGS sequence"/>
</dbReference>
<comment type="caution">
    <text evidence="1">The sequence shown here is derived from an EMBL/GenBank/DDBJ whole genome shotgun (WGS) entry which is preliminary data.</text>
</comment>